<reference evidence="1" key="1">
    <citation type="submission" date="2016-02" db="EMBL/GenBank/DDBJ databases">
        <title>Draft Genome Sequence of Sporotomaculum syntrophicum Strain FB, a Syntrophic Benzoate Degrader.</title>
        <authorList>
            <person name="Nobu M.K."/>
            <person name="Narihiro T."/>
            <person name="Qiu Y.-L."/>
            <person name="Ohashi A."/>
            <person name="Liu W.-T."/>
            <person name="Yuji S."/>
        </authorList>
    </citation>
    <scope>NUCLEOTIDE SEQUENCE</scope>
    <source>
        <strain evidence="1">FB</strain>
    </source>
</reference>
<dbReference type="Proteomes" id="UP000798488">
    <property type="component" value="Unassembled WGS sequence"/>
</dbReference>
<proteinExistence type="predicted"/>
<accession>A0A9D2WPW8</accession>
<gene>
    <name evidence="1" type="ORF">SPSYN_01926</name>
</gene>
<comment type="caution">
    <text evidence="1">The sequence shown here is derived from an EMBL/GenBank/DDBJ whole genome shotgun (WGS) entry which is preliminary data.</text>
</comment>
<protein>
    <submittedName>
        <fullName evidence="1">Uncharacterized protein</fullName>
    </submittedName>
</protein>
<evidence type="ECO:0000313" key="1">
    <source>
        <dbReference type="EMBL" id="KAF1084756.1"/>
    </source>
</evidence>
<dbReference type="AlphaFoldDB" id="A0A9D2WPW8"/>
<keyword evidence="2" id="KW-1185">Reference proteome</keyword>
<name>A0A9D2WPW8_9FIRM</name>
<sequence length="29" mass="3585">MKYNELELKKFMKKGFDNMSLYERISIDI</sequence>
<evidence type="ECO:0000313" key="2">
    <source>
        <dbReference type="Proteomes" id="UP000798488"/>
    </source>
</evidence>
<dbReference type="EMBL" id="LSRS01000004">
    <property type="protein sequence ID" value="KAF1084756.1"/>
    <property type="molecule type" value="Genomic_DNA"/>
</dbReference>
<organism evidence="1 2">
    <name type="scientific">Sporotomaculum syntrophicum</name>
    <dbReference type="NCBI Taxonomy" id="182264"/>
    <lineage>
        <taxon>Bacteria</taxon>
        <taxon>Bacillati</taxon>
        <taxon>Bacillota</taxon>
        <taxon>Clostridia</taxon>
        <taxon>Eubacteriales</taxon>
        <taxon>Desulfallaceae</taxon>
        <taxon>Sporotomaculum</taxon>
    </lineage>
</organism>